<protein>
    <recommendedName>
        <fullName evidence="9">Vacuolar protein sorting-associated protein 55</fullName>
    </recommendedName>
</protein>
<accession>A0A0W4ZEA5</accession>
<sequence>MSFHRIYSVKQEVKEVLKKTVIIYILAPLPNAICSRMSDIHDFINDSLGNGVENIGRFITGILIVSGIALPITLEHVGLIVRHATIMSISGGLLIYITIIIYSNIFMKDNAEF</sequence>
<dbReference type="Pfam" id="PF04133">
    <property type="entry name" value="Vps55"/>
    <property type="match status" value="1"/>
</dbReference>
<dbReference type="GO" id="GO:0005770">
    <property type="term" value="C:late endosome"/>
    <property type="evidence" value="ECO:0007669"/>
    <property type="project" value="EnsemblFungi"/>
</dbReference>
<dbReference type="OrthoDB" id="14246at2759"/>
<dbReference type="PANTHER" id="PTHR12050">
    <property type="entry name" value="LEPTIN RECEPTOR-RELATED"/>
    <property type="match status" value="1"/>
</dbReference>
<dbReference type="PANTHER" id="PTHR12050:SF0">
    <property type="entry name" value="RH04491P"/>
    <property type="match status" value="1"/>
</dbReference>
<evidence type="ECO:0000256" key="3">
    <source>
        <dbReference type="ARBA" id="ARBA00022692"/>
    </source>
</evidence>
<dbReference type="GO" id="GO:0032511">
    <property type="term" value="P:late endosome to vacuole transport via multivesicular body sorting pathway"/>
    <property type="evidence" value="ECO:0007669"/>
    <property type="project" value="EnsemblFungi"/>
</dbReference>
<evidence type="ECO:0008006" key="9">
    <source>
        <dbReference type="Google" id="ProtNLM"/>
    </source>
</evidence>
<dbReference type="EMBL" id="LFVZ01000012">
    <property type="protein sequence ID" value="KTW26699.1"/>
    <property type="molecule type" value="Genomic_DNA"/>
</dbReference>
<dbReference type="AlphaFoldDB" id="A0A0W4ZEA5"/>
<dbReference type="RefSeq" id="XP_018225034.1">
    <property type="nucleotide sequence ID" value="XM_018371235.1"/>
</dbReference>
<keyword evidence="3 6" id="KW-0812">Transmembrane</keyword>
<dbReference type="GO" id="GO:0034424">
    <property type="term" value="C:Vps55/Vps68 complex"/>
    <property type="evidence" value="ECO:0007669"/>
    <property type="project" value="EnsemblFungi"/>
</dbReference>
<keyword evidence="4 6" id="KW-1133">Transmembrane helix</keyword>
<evidence type="ECO:0000256" key="4">
    <source>
        <dbReference type="ARBA" id="ARBA00022989"/>
    </source>
</evidence>
<keyword evidence="8" id="KW-1185">Reference proteome</keyword>
<proteinExistence type="inferred from homology"/>
<organism evidence="7 8">
    <name type="scientific">Pneumocystis carinii (strain B80)</name>
    <name type="common">Rat pneumocystis pneumonia agent</name>
    <name type="synonym">Pneumocystis carinii f. sp. carinii</name>
    <dbReference type="NCBI Taxonomy" id="1408658"/>
    <lineage>
        <taxon>Eukaryota</taxon>
        <taxon>Fungi</taxon>
        <taxon>Dikarya</taxon>
        <taxon>Ascomycota</taxon>
        <taxon>Taphrinomycotina</taxon>
        <taxon>Pneumocystomycetes</taxon>
        <taxon>Pneumocystaceae</taxon>
        <taxon>Pneumocystis</taxon>
    </lineage>
</organism>
<evidence type="ECO:0000256" key="5">
    <source>
        <dbReference type="ARBA" id="ARBA00023136"/>
    </source>
</evidence>
<feature type="transmembrane region" description="Helical" evidence="6">
    <location>
        <begin position="58"/>
        <end position="74"/>
    </location>
</feature>
<dbReference type="Proteomes" id="UP000054454">
    <property type="component" value="Unassembled WGS sequence"/>
</dbReference>
<dbReference type="VEuPathDB" id="FungiDB:T552_02705"/>
<reference evidence="8" key="1">
    <citation type="journal article" date="2016" name="Nat. Commun.">
        <title>Genome analysis of three Pneumocystis species reveals adaptation mechanisms to life exclusively in mammalian hosts.</title>
        <authorList>
            <person name="Ma L."/>
            <person name="Chen Z."/>
            <person name="Huang D.W."/>
            <person name="Kutty G."/>
            <person name="Ishihara M."/>
            <person name="Wang H."/>
            <person name="Abouelleil A."/>
            <person name="Bishop L."/>
            <person name="Davey E."/>
            <person name="Deng R."/>
            <person name="Deng X."/>
            <person name="Fan L."/>
            <person name="Fantoni G."/>
            <person name="Fitzgerald M."/>
            <person name="Gogineni E."/>
            <person name="Goldberg J.M."/>
            <person name="Handley G."/>
            <person name="Hu X."/>
            <person name="Huber C."/>
            <person name="Jiao X."/>
            <person name="Jones K."/>
            <person name="Levin J.Z."/>
            <person name="Liu Y."/>
            <person name="Macdonald P."/>
            <person name="Melnikov A."/>
            <person name="Raley C."/>
            <person name="Sassi M."/>
            <person name="Sherman B.T."/>
            <person name="Song X."/>
            <person name="Sykes S."/>
            <person name="Tran B."/>
            <person name="Walsh L."/>
            <person name="Xia Y."/>
            <person name="Yang J."/>
            <person name="Young S."/>
            <person name="Zeng Q."/>
            <person name="Zheng X."/>
            <person name="Stephens R."/>
            <person name="Nusbaum C."/>
            <person name="Birren B.W."/>
            <person name="Azadi P."/>
            <person name="Lempicki R.A."/>
            <person name="Cuomo C.A."/>
            <person name="Kovacs J.A."/>
        </authorList>
    </citation>
    <scope>NUCLEOTIDE SEQUENCE [LARGE SCALE GENOMIC DNA]</scope>
    <source>
        <strain evidence="8">B80</strain>
    </source>
</reference>
<evidence type="ECO:0000256" key="6">
    <source>
        <dbReference type="SAM" id="Phobius"/>
    </source>
</evidence>
<keyword evidence="5 6" id="KW-0472">Membrane</keyword>
<comment type="subcellular location">
    <subcellularLocation>
        <location evidence="1">Membrane</location>
        <topology evidence="1">Multi-pass membrane protein</topology>
    </subcellularLocation>
</comment>
<evidence type="ECO:0000256" key="1">
    <source>
        <dbReference type="ARBA" id="ARBA00004141"/>
    </source>
</evidence>
<dbReference type="InterPro" id="IPR007262">
    <property type="entry name" value="Vps55/LEPROT"/>
</dbReference>
<feature type="transmembrane region" description="Helical" evidence="6">
    <location>
        <begin position="86"/>
        <end position="107"/>
    </location>
</feature>
<evidence type="ECO:0000256" key="2">
    <source>
        <dbReference type="ARBA" id="ARBA00005645"/>
    </source>
</evidence>
<dbReference type="GeneID" id="28937438"/>
<name>A0A0W4ZEA5_PNEC8</name>
<comment type="caution">
    <text evidence="7">The sequence shown here is derived from an EMBL/GenBank/DDBJ whole genome shotgun (WGS) entry which is preliminary data.</text>
</comment>
<gene>
    <name evidence="7" type="ORF">T552_02705</name>
</gene>
<evidence type="ECO:0000313" key="8">
    <source>
        <dbReference type="Proteomes" id="UP000054454"/>
    </source>
</evidence>
<evidence type="ECO:0000313" key="7">
    <source>
        <dbReference type="EMBL" id="KTW26699.1"/>
    </source>
</evidence>
<comment type="similarity">
    <text evidence="2">Belongs to the OB-RGRP/VPS55 family.</text>
</comment>